<evidence type="ECO:0000256" key="1">
    <source>
        <dbReference type="SAM" id="MobiDB-lite"/>
    </source>
</evidence>
<dbReference type="AlphaFoldDB" id="A0A7S1YJQ4"/>
<dbReference type="EMBL" id="HBGK01048044">
    <property type="protein sequence ID" value="CAD9307789.1"/>
    <property type="molecule type" value="Transcribed_RNA"/>
</dbReference>
<accession>A0A7S1YJQ4</accession>
<proteinExistence type="predicted"/>
<feature type="region of interest" description="Disordered" evidence="1">
    <location>
        <begin position="1"/>
        <end position="35"/>
    </location>
</feature>
<evidence type="ECO:0000313" key="2">
    <source>
        <dbReference type="EMBL" id="CAD9307789.1"/>
    </source>
</evidence>
<protein>
    <submittedName>
        <fullName evidence="2">Uncharacterized protein</fullName>
    </submittedName>
</protein>
<gene>
    <name evidence="2" type="ORF">GOCE00092_LOCUS25209</name>
</gene>
<organism evidence="2">
    <name type="scientific">Grammatophora oceanica</name>
    <dbReference type="NCBI Taxonomy" id="210454"/>
    <lineage>
        <taxon>Eukaryota</taxon>
        <taxon>Sar</taxon>
        <taxon>Stramenopiles</taxon>
        <taxon>Ochrophyta</taxon>
        <taxon>Bacillariophyta</taxon>
        <taxon>Fragilariophyceae</taxon>
        <taxon>Fragilariophycidae</taxon>
        <taxon>Rhabdonematales</taxon>
        <taxon>Grammatophoraceae</taxon>
        <taxon>Grammatophora</taxon>
    </lineage>
</organism>
<sequence length="266" mass="28759">MDPDEEQEGPALATPYPWGPYGDPSVIGPSRGKRKGSGIQFLHAKLHRGEISDRAQDILADLLDGADEDPIDTPPLASAMLDLKALPIPALSSWADEETVRQAPDISLLATILNVIDSSATGSAVPTRQIIRQCCLSVNPGSVPSNMDAKEMTLAALVFMSQHHNNEVVSLPLIQSSSTSEDLEKRSYEKVGMWNLMDEEFQIKLRWLETLFLEAGVASKDLPREKNCPMIPTQDESGLFLKGTIPPSASSAKGKKGGRRNSTSPG</sequence>
<name>A0A7S1YJQ4_9STRA</name>
<reference evidence="2" key="1">
    <citation type="submission" date="2021-01" db="EMBL/GenBank/DDBJ databases">
        <authorList>
            <person name="Corre E."/>
            <person name="Pelletier E."/>
            <person name="Niang G."/>
            <person name="Scheremetjew M."/>
            <person name="Finn R."/>
            <person name="Kale V."/>
            <person name="Holt S."/>
            <person name="Cochrane G."/>
            <person name="Meng A."/>
            <person name="Brown T."/>
            <person name="Cohen L."/>
        </authorList>
    </citation>
    <scope>NUCLEOTIDE SEQUENCE</scope>
    <source>
        <strain evidence="2">CCMP 410</strain>
    </source>
</reference>
<feature type="region of interest" description="Disordered" evidence="1">
    <location>
        <begin position="226"/>
        <end position="266"/>
    </location>
</feature>